<accession>F3L370</accession>
<proteinExistence type="predicted"/>
<dbReference type="EMBL" id="AEIG01000061">
    <property type="protein sequence ID" value="EGG29221.1"/>
    <property type="molecule type" value="Genomic_DNA"/>
</dbReference>
<name>F3L370_9GAMM</name>
<dbReference type="InterPro" id="IPR029069">
    <property type="entry name" value="HotDog_dom_sf"/>
</dbReference>
<dbReference type="InterPro" id="IPR006683">
    <property type="entry name" value="Thioestr_dom"/>
</dbReference>
<dbReference type="Gene3D" id="3.10.129.10">
    <property type="entry name" value="Hotdog Thioesterase"/>
    <property type="match status" value="1"/>
</dbReference>
<keyword evidence="2" id="KW-1185">Reference proteome</keyword>
<organism evidence="1 2">
    <name type="scientific">Aequoribacter fuscus</name>
    <dbReference type="NCBI Taxonomy" id="2518989"/>
    <lineage>
        <taxon>Bacteria</taxon>
        <taxon>Pseudomonadati</taxon>
        <taxon>Pseudomonadota</taxon>
        <taxon>Gammaproteobacteria</taxon>
        <taxon>Cellvibrionales</taxon>
        <taxon>Halieaceae</taxon>
        <taxon>Aequoribacter</taxon>
    </lineage>
</organism>
<dbReference type="eggNOG" id="COG2050">
    <property type="taxonomic scope" value="Bacteria"/>
</dbReference>
<protein>
    <submittedName>
        <fullName evidence="1">Uncharacterized protein</fullName>
    </submittedName>
</protein>
<reference evidence="1 2" key="1">
    <citation type="journal article" date="2011" name="J. Bacteriol.">
        <title>Genome sequence of strain IMCC3088, a proteorhodopsin-containing marine bacterium belonging to the OM60/NOR5 clade.</title>
        <authorList>
            <person name="Jang Y."/>
            <person name="Oh H.M."/>
            <person name="Kang I."/>
            <person name="Lee K."/>
            <person name="Yang S.J."/>
            <person name="Cho J.C."/>
        </authorList>
    </citation>
    <scope>NUCLEOTIDE SEQUENCE [LARGE SCALE GENOMIC DNA]</scope>
    <source>
        <strain evidence="1 2">IMCC3088</strain>
    </source>
</reference>
<dbReference type="Proteomes" id="UP000005615">
    <property type="component" value="Unassembled WGS sequence"/>
</dbReference>
<dbReference type="OrthoDB" id="7061558at2"/>
<evidence type="ECO:0000313" key="2">
    <source>
        <dbReference type="Proteomes" id="UP000005615"/>
    </source>
</evidence>
<comment type="caution">
    <text evidence="1">The sequence shown here is derived from an EMBL/GenBank/DDBJ whole genome shotgun (WGS) entry which is preliminary data.</text>
</comment>
<dbReference type="CDD" id="cd03443">
    <property type="entry name" value="PaaI_thioesterase"/>
    <property type="match status" value="1"/>
</dbReference>
<dbReference type="Pfam" id="PF03061">
    <property type="entry name" value="4HBT"/>
    <property type="match status" value="1"/>
</dbReference>
<dbReference type="SUPFAM" id="SSF54637">
    <property type="entry name" value="Thioesterase/thiol ester dehydrase-isomerase"/>
    <property type="match status" value="1"/>
</dbReference>
<dbReference type="RefSeq" id="WP_009576237.1">
    <property type="nucleotide sequence ID" value="NZ_AEIG01000061.1"/>
</dbReference>
<dbReference type="STRING" id="2518989.IMCC3088_2062"/>
<gene>
    <name evidence="1" type="ORF">IMCC3088_2062</name>
</gene>
<dbReference type="AlphaFoldDB" id="F3L370"/>
<dbReference type="GO" id="GO:0016790">
    <property type="term" value="F:thiolester hydrolase activity"/>
    <property type="evidence" value="ECO:0007669"/>
    <property type="project" value="UniProtKB-ARBA"/>
</dbReference>
<evidence type="ECO:0000313" key="1">
    <source>
        <dbReference type="EMBL" id="EGG29221.1"/>
    </source>
</evidence>
<sequence length="148" mass="16389">MSKRFVPEGFVPCAFEVPVPFVDNLEVYYREHADSVDIGAWVLDDYRNGGPMAHGGFLMTLGDIATGHAISMRKGINRFSVHISFNMNFYTSVPVGAWLEVRAKVTKEGRELVFSTCDYVVDGQVVGHADAVMKSAEIRKGKESVRDA</sequence>